<organism evidence="2 3">
    <name type="scientific">Thioflavicoccus mobilis 8321</name>
    <dbReference type="NCBI Taxonomy" id="765912"/>
    <lineage>
        <taxon>Bacteria</taxon>
        <taxon>Pseudomonadati</taxon>
        <taxon>Pseudomonadota</taxon>
        <taxon>Gammaproteobacteria</taxon>
        <taxon>Chromatiales</taxon>
        <taxon>Chromatiaceae</taxon>
        <taxon>Thioflavicoccus</taxon>
    </lineage>
</organism>
<dbReference type="InterPro" id="IPR035919">
    <property type="entry name" value="EAL_sf"/>
</dbReference>
<protein>
    <submittedName>
        <fullName evidence="2">EAL domain-containing protein</fullName>
    </submittedName>
</protein>
<dbReference type="Pfam" id="PF00563">
    <property type="entry name" value="EAL"/>
    <property type="match status" value="1"/>
</dbReference>
<dbReference type="EMBL" id="CP003051">
    <property type="protein sequence ID" value="AGA92040.1"/>
    <property type="molecule type" value="Genomic_DNA"/>
</dbReference>
<dbReference type="GO" id="GO:0071111">
    <property type="term" value="F:cyclic-guanylate-specific phosphodiesterase activity"/>
    <property type="evidence" value="ECO:0007669"/>
    <property type="project" value="InterPro"/>
</dbReference>
<evidence type="ECO:0000313" key="2">
    <source>
        <dbReference type="EMBL" id="AGA92040.1"/>
    </source>
</evidence>
<dbReference type="SMART" id="SM00052">
    <property type="entry name" value="EAL"/>
    <property type="match status" value="1"/>
</dbReference>
<dbReference type="STRING" id="765912.Thimo_3370"/>
<feature type="domain" description="EAL" evidence="1">
    <location>
        <begin position="175"/>
        <end position="433"/>
    </location>
</feature>
<evidence type="ECO:0000259" key="1">
    <source>
        <dbReference type="PROSITE" id="PS50883"/>
    </source>
</evidence>
<dbReference type="eggNOG" id="COG2200">
    <property type="taxonomic scope" value="Bacteria"/>
</dbReference>
<keyword evidence="3" id="KW-1185">Reference proteome</keyword>
<dbReference type="eggNOG" id="COG0784">
    <property type="taxonomic scope" value="Bacteria"/>
</dbReference>
<dbReference type="PROSITE" id="PS50883">
    <property type="entry name" value="EAL"/>
    <property type="match status" value="1"/>
</dbReference>
<evidence type="ECO:0000313" key="3">
    <source>
        <dbReference type="Proteomes" id="UP000010816"/>
    </source>
</evidence>
<dbReference type="PANTHER" id="PTHR33121:SF79">
    <property type="entry name" value="CYCLIC DI-GMP PHOSPHODIESTERASE PDED-RELATED"/>
    <property type="match status" value="1"/>
</dbReference>
<dbReference type="OrthoDB" id="5753745at2"/>
<sequence length="445" mass="48676">MDKVKQILCIDPEPPELRLETLLNQRGIAASLTEAARPEQLREALSRPDWWDLILCDATSYLEQGVEELVTGVRDALAASVVLLRQPGGELTPAAGYHRGADDVVEHGDMDHLTMVCERELRNATTRKALRAAAGRREAPASLTLATISDLSSTRHRTAARAGAGTSAHAAAGAGESEEARIKALIDAGGLSLEFQPIITFRTRQKPRPMFEALARLKDETGRVLLPGEFLPIVERAGWMDKVDLWLFRQVLTTLEEMREDGHRDAILFVNVATQLLRSKQSVEALGTFATAAHTSPGSLVVEFQKSAFEEEAALAGLRDLSKRLRTRQHGLLVENIRTEDRAFLSRHRDLITHVKLDRALAQDLAEGRLAQPALAELIRGAKRDGFCVIALAVESATLLSTLFSAGVDAIQGHFVSLPHAELVYPTVQEIEASTPAWRVPGEEG</sequence>
<name>L0H316_9GAMM</name>
<dbReference type="InterPro" id="IPR050706">
    <property type="entry name" value="Cyclic-di-GMP_PDE-like"/>
</dbReference>
<gene>
    <name evidence="2" type="ORF">Thimo_3370</name>
</gene>
<dbReference type="RefSeq" id="WP_015282167.1">
    <property type="nucleotide sequence ID" value="NC_019940.1"/>
</dbReference>
<proteinExistence type="predicted"/>
<dbReference type="Gene3D" id="3.20.20.450">
    <property type="entry name" value="EAL domain"/>
    <property type="match status" value="1"/>
</dbReference>
<dbReference type="PANTHER" id="PTHR33121">
    <property type="entry name" value="CYCLIC DI-GMP PHOSPHODIESTERASE PDEF"/>
    <property type="match status" value="1"/>
</dbReference>
<dbReference type="SUPFAM" id="SSF141868">
    <property type="entry name" value="EAL domain-like"/>
    <property type="match status" value="1"/>
</dbReference>
<dbReference type="HOGENOM" id="CLU_599653_0_0_6"/>
<reference evidence="2 3" key="1">
    <citation type="submission" date="2011-09" db="EMBL/GenBank/DDBJ databases">
        <title>Complete sequence of chromosome of Thioflavicoccus mobilis 8321.</title>
        <authorList>
            <consortium name="US DOE Joint Genome Institute"/>
            <person name="Lucas S."/>
            <person name="Han J."/>
            <person name="Lapidus A."/>
            <person name="Cheng J.-F."/>
            <person name="Goodwin L."/>
            <person name="Pitluck S."/>
            <person name="Peters L."/>
            <person name="Ovchinnikova G."/>
            <person name="Lu M."/>
            <person name="Detter J.C."/>
            <person name="Han C."/>
            <person name="Tapia R."/>
            <person name="Land M."/>
            <person name="Hauser L."/>
            <person name="Kyrpides N."/>
            <person name="Ivanova N."/>
            <person name="Pagani I."/>
            <person name="Vogl K."/>
            <person name="Liu Z."/>
            <person name="Imhoff J."/>
            <person name="Thiel V."/>
            <person name="Frigaard N.-U."/>
            <person name="Bryant D."/>
            <person name="Woyke T."/>
        </authorList>
    </citation>
    <scope>NUCLEOTIDE SEQUENCE [LARGE SCALE GENOMIC DNA]</scope>
    <source>
        <strain evidence="2 3">8321</strain>
    </source>
</reference>
<accession>L0H316</accession>
<dbReference type="CDD" id="cd01948">
    <property type="entry name" value="EAL"/>
    <property type="match status" value="1"/>
</dbReference>
<dbReference type="Proteomes" id="UP000010816">
    <property type="component" value="Chromosome"/>
</dbReference>
<dbReference type="AlphaFoldDB" id="L0H316"/>
<dbReference type="InterPro" id="IPR001633">
    <property type="entry name" value="EAL_dom"/>
</dbReference>
<dbReference type="KEGG" id="tmb:Thimo_3370"/>